<feature type="compositionally biased region" description="Basic and acidic residues" evidence="1">
    <location>
        <begin position="48"/>
        <end position="59"/>
    </location>
</feature>
<reference evidence="2 3" key="1">
    <citation type="journal article" date="2016" name="Nat. Commun.">
        <title>Thousands of microbial genomes shed light on interconnected biogeochemical processes in an aquifer system.</title>
        <authorList>
            <person name="Anantharaman K."/>
            <person name="Brown C.T."/>
            <person name="Hug L.A."/>
            <person name="Sharon I."/>
            <person name="Castelle C.J."/>
            <person name="Probst A.J."/>
            <person name="Thomas B.C."/>
            <person name="Singh A."/>
            <person name="Wilkins M.J."/>
            <person name="Karaoz U."/>
            <person name="Brodie E.L."/>
            <person name="Williams K.H."/>
            <person name="Hubbard S.S."/>
            <person name="Banfield J.F."/>
        </authorList>
    </citation>
    <scope>NUCLEOTIDE SEQUENCE [LARGE SCALE GENOMIC DNA]</scope>
</reference>
<feature type="region of interest" description="Disordered" evidence="1">
    <location>
        <begin position="37"/>
        <end position="59"/>
    </location>
</feature>
<evidence type="ECO:0000256" key="1">
    <source>
        <dbReference type="SAM" id="MobiDB-lite"/>
    </source>
</evidence>
<sequence>MPFPDIESGNGNAHYECAHANVLSGENSFFWGVSQRDGARGSALPAGRDSDPKKKEFSPDRMARQCLTGVLNCAHAN</sequence>
<evidence type="ECO:0000313" key="2">
    <source>
        <dbReference type="EMBL" id="OGI70602.1"/>
    </source>
</evidence>
<dbReference type="AlphaFoldDB" id="A0A1F6VLZ2"/>
<dbReference type="STRING" id="1801743.A2824_00300"/>
<name>A0A1F6VLZ2_9BACT</name>
<protein>
    <submittedName>
        <fullName evidence="2">Uncharacterized protein</fullName>
    </submittedName>
</protein>
<evidence type="ECO:0000313" key="3">
    <source>
        <dbReference type="Proteomes" id="UP000178059"/>
    </source>
</evidence>
<dbReference type="Proteomes" id="UP000178059">
    <property type="component" value="Unassembled WGS sequence"/>
</dbReference>
<comment type="caution">
    <text evidence="2">The sequence shown here is derived from an EMBL/GenBank/DDBJ whole genome shotgun (WGS) entry which is preliminary data.</text>
</comment>
<proteinExistence type="predicted"/>
<organism evidence="2 3">
    <name type="scientific">Candidatus Nomurabacteria bacterium RIFCSPHIGHO2_01_FULL_42_16</name>
    <dbReference type="NCBI Taxonomy" id="1801743"/>
    <lineage>
        <taxon>Bacteria</taxon>
        <taxon>Candidatus Nomuraibacteriota</taxon>
    </lineage>
</organism>
<gene>
    <name evidence="2" type="ORF">A2824_00300</name>
</gene>
<accession>A0A1F6VLZ2</accession>
<dbReference type="EMBL" id="MFTT01000002">
    <property type="protein sequence ID" value="OGI70602.1"/>
    <property type="molecule type" value="Genomic_DNA"/>
</dbReference>